<organism evidence="1 2">
    <name type="scientific">Borborobacter arsenicus</name>
    <dbReference type="NCBI Taxonomy" id="1851146"/>
    <lineage>
        <taxon>Bacteria</taxon>
        <taxon>Pseudomonadati</taxon>
        <taxon>Pseudomonadota</taxon>
        <taxon>Alphaproteobacteria</taxon>
        <taxon>Hyphomicrobiales</taxon>
        <taxon>Phyllobacteriaceae</taxon>
        <taxon>Borborobacter</taxon>
    </lineage>
</organism>
<keyword evidence="2" id="KW-1185">Reference proteome</keyword>
<evidence type="ECO:0000313" key="1">
    <source>
        <dbReference type="EMBL" id="RUM97831.1"/>
    </source>
</evidence>
<accession>A0A432V6P9</accession>
<name>A0A432V6P9_9HYPH</name>
<dbReference type="EMBL" id="RKST01000009">
    <property type="protein sequence ID" value="RUM97831.1"/>
    <property type="molecule type" value="Genomic_DNA"/>
</dbReference>
<reference evidence="1 2" key="1">
    <citation type="submission" date="2018-11" db="EMBL/GenBank/DDBJ databases">
        <title>Pseudaminobacter arsenicus sp. nov., an arsenic-resistant bacterium isolated from arsenic-rich aquifers.</title>
        <authorList>
            <person name="Mu Y."/>
        </authorList>
    </citation>
    <scope>NUCLEOTIDE SEQUENCE [LARGE SCALE GENOMIC DNA]</scope>
    <source>
        <strain evidence="1 2">CB3</strain>
    </source>
</reference>
<comment type="caution">
    <text evidence="1">The sequence shown here is derived from an EMBL/GenBank/DDBJ whole genome shotgun (WGS) entry which is preliminary data.</text>
</comment>
<feature type="non-terminal residue" evidence="1">
    <location>
        <position position="27"/>
    </location>
</feature>
<sequence>MTLFGYRVPMMASLLVWCVLWEIVGRL</sequence>
<dbReference type="AlphaFoldDB" id="A0A432V6P9"/>
<evidence type="ECO:0000313" key="2">
    <source>
        <dbReference type="Proteomes" id="UP000281647"/>
    </source>
</evidence>
<dbReference type="Proteomes" id="UP000281647">
    <property type="component" value="Unassembled WGS sequence"/>
</dbReference>
<protein>
    <submittedName>
        <fullName evidence="1">ABC transporter permease</fullName>
    </submittedName>
</protein>
<gene>
    <name evidence="1" type="ORF">EET67_10965</name>
</gene>
<proteinExistence type="predicted"/>